<name>A0A852VAK2_9BACT</name>
<dbReference type="Pfam" id="PF00550">
    <property type="entry name" value="PP-binding"/>
    <property type="match status" value="1"/>
</dbReference>
<proteinExistence type="predicted"/>
<dbReference type="InterPro" id="IPR036736">
    <property type="entry name" value="ACP-like_sf"/>
</dbReference>
<comment type="caution">
    <text evidence="2">The sequence shown here is derived from an EMBL/GenBank/DDBJ whole genome shotgun (WGS) entry which is preliminary data.</text>
</comment>
<dbReference type="Gene3D" id="1.10.1200.10">
    <property type="entry name" value="ACP-like"/>
    <property type="match status" value="1"/>
</dbReference>
<dbReference type="EMBL" id="JACCCU010000001">
    <property type="protein sequence ID" value="NYF88331.1"/>
    <property type="molecule type" value="Genomic_DNA"/>
</dbReference>
<dbReference type="AlphaFoldDB" id="A0A852VAK2"/>
<gene>
    <name evidence="2" type="ORF">HDF08_000398</name>
</gene>
<organism evidence="2 3">
    <name type="scientific">Tunturiibacter lichenicola</name>
    <dbReference type="NCBI Taxonomy" id="2051959"/>
    <lineage>
        <taxon>Bacteria</taxon>
        <taxon>Pseudomonadati</taxon>
        <taxon>Acidobacteriota</taxon>
        <taxon>Terriglobia</taxon>
        <taxon>Terriglobales</taxon>
        <taxon>Acidobacteriaceae</taxon>
        <taxon>Tunturiibacter</taxon>
    </lineage>
</organism>
<dbReference type="SUPFAM" id="SSF47336">
    <property type="entry name" value="ACP-like"/>
    <property type="match status" value="1"/>
</dbReference>
<accession>A0A852VAK2</accession>
<dbReference type="PROSITE" id="PS50075">
    <property type="entry name" value="CARRIER"/>
    <property type="match status" value="1"/>
</dbReference>
<dbReference type="InterPro" id="IPR009081">
    <property type="entry name" value="PP-bd_ACP"/>
</dbReference>
<feature type="domain" description="Carrier" evidence="1">
    <location>
        <begin position="1"/>
        <end position="77"/>
    </location>
</feature>
<evidence type="ECO:0000259" key="1">
    <source>
        <dbReference type="PROSITE" id="PS50075"/>
    </source>
</evidence>
<evidence type="ECO:0000313" key="3">
    <source>
        <dbReference type="Proteomes" id="UP000564385"/>
    </source>
</evidence>
<dbReference type="Proteomes" id="UP000564385">
    <property type="component" value="Unassembled WGS sequence"/>
</dbReference>
<protein>
    <submittedName>
        <fullName evidence="2">Acyl carrier protein</fullName>
    </submittedName>
</protein>
<reference evidence="2 3" key="1">
    <citation type="submission" date="2020-07" db="EMBL/GenBank/DDBJ databases">
        <title>Genomic Encyclopedia of Type Strains, Phase IV (KMG-V): Genome sequencing to study the core and pangenomes of soil and plant-associated prokaryotes.</title>
        <authorList>
            <person name="Whitman W."/>
        </authorList>
    </citation>
    <scope>NUCLEOTIDE SEQUENCE [LARGE SCALE GENOMIC DNA]</scope>
    <source>
        <strain evidence="2 3">M8UP22</strain>
    </source>
</reference>
<evidence type="ECO:0000313" key="2">
    <source>
        <dbReference type="EMBL" id="NYF88331.1"/>
    </source>
</evidence>
<sequence>MDDRLPEVQEIFRDVFDSPTLIITRESSAYNVEGWDSLAHIDLVTAIETRYKIKFALGELEELKNVGDLLDLIDAKMRVK</sequence>